<dbReference type="NCBIfam" id="TIGR04213">
    <property type="entry name" value="PGF_pre_PGF"/>
    <property type="match status" value="1"/>
</dbReference>
<dbReference type="SUPFAM" id="SSF49299">
    <property type="entry name" value="PKD domain"/>
    <property type="match status" value="1"/>
</dbReference>
<evidence type="ECO:0000256" key="2">
    <source>
        <dbReference type="SAM" id="MobiDB-lite"/>
    </source>
</evidence>
<dbReference type="PANTHER" id="PTHR30535">
    <property type="entry name" value="VITAMIN B12-BINDING PROTEIN"/>
    <property type="match status" value="1"/>
</dbReference>
<accession>A0A2A2HQZ0</accession>
<evidence type="ECO:0000256" key="1">
    <source>
        <dbReference type="ARBA" id="ARBA00022729"/>
    </source>
</evidence>
<dbReference type="InterPro" id="IPR002491">
    <property type="entry name" value="ABC_transptr_periplasmic_BD"/>
</dbReference>
<evidence type="ECO:0000313" key="5">
    <source>
        <dbReference type="EMBL" id="PAV11782.1"/>
    </source>
</evidence>
<dbReference type="InterPro" id="IPR000601">
    <property type="entry name" value="PKD_dom"/>
</dbReference>
<dbReference type="NCBIfam" id="NF038402">
    <property type="entry name" value="TroA_like"/>
    <property type="match status" value="1"/>
</dbReference>
<dbReference type="Pfam" id="PF01497">
    <property type="entry name" value="Peripla_BP_2"/>
    <property type="match status" value="1"/>
</dbReference>
<evidence type="ECO:0000259" key="4">
    <source>
        <dbReference type="PROSITE" id="PS50983"/>
    </source>
</evidence>
<dbReference type="InterPro" id="IPR054828">
    <property type="entry name" value="Vit_B12_bind_prot"/>
</dbReference>
<dbReference type="PROSITE" id="PS51257">
    <property type="entry name" value="PROKAR_LIPOPROTEIN"/>
    <property type="match status" value="1"/>
</dbReference>
<dbReference type="PROSITE" id="PS50093">
    <property type="entry name" value="PKD"/>
    <property type="match status" value="1"/>
</dbReference>
<name>A0A2A2HQZ0_9EURY</name>
<evidence type="ECO:0000313" key="6">
    <source>
        <dbReference type="Proteomes" id="UP000218164"/>
    </source>
</evidence>
<feature type="region of interest" description="Disordered" evidence="2">
    <location>
        <begin position="571"/>
        <end position="613"/>
    </location>
</feature>
<dbReference type="CDD" id="cd00146">
    <property type="entry name" value="PKD"/>
    <property type="match status" value="1"/>
</dbReference>
<organism evidence="5 6">
    <name type="scientific">Methanosarcina spelaei</name>
    <dbReference type="NCBI Taxonomy" id="1036679"/>
    <lineage>
        <taxon>Archaea</taxon>
        <taxon>Methanobacteriati</taxon>
        <taxon>Methanobacteriota</taxon>
        <taxon>Stenosarchaea group</taxon>
        <taxon>Methanomicrobia</taxon>
        <taxon>Methanosarcinales</taxon>
        <taxon>Methanosarcinaceae</taxon>
        <taxon>Methanosarcina</taxon>
    </lineage>
</organism>
<dbReference type="PANTHER" id="PTHR30535:SF34">
    <property type="entry name" value="MOLYBDATE-BINDING PROTEIN MOLA"/>
    <property type="match status" value="1"/>
</dbReference>
<feature type="compositionally biased region" description="Low complexity" evidence="2">
    <location>
        <begin position="390"/>
        <end position="400"/>
    </location>
</feature>
<dbReference type="FunFam" id="2.60.40.10:FF:000270">
    <property type="entry name" value="Cell surface protein"/>
    <property type="match status" value="1"/>
</dbReference>
<dbReference type="AlphaFoldDB" id="A0A2A2HQZ0"/>
<keyword evidence="6" id="KW-1185">Reference proteome</keyword>
<reference evidence="5 6" key="1">
    <citation type="journal article" date="2017" name="BMC Genomics">
        <title>Genomic analysis of methanogenic archaea reveals a shift towards energy conservation.</title>
        <authorList>
            <person name="Gilmore S.P."/>
            <person name="Henske J.K."/>
            <person name="Sexton J.A."/>
            <person name="Solomon K.V."/>
            <person name="Seppala S."/>
            <person name="Yoo J.I."/>
            <person name="Huyett L.M."/>
            <person name="Pressman A."/>
            <person name="Cogan J.Z."/>
            <person name="Kivenson V."/>
            <person name="Peng X."/>
            <person name="Tan Y."/>
            <person name="Valentine D.L."/>
            <person name="O'Malley M.A."/>
        </authorList>
    </citation>
    <scope>NUCLEOTIDE SEQUENCE [LARGE SCALE GENOMIC DNA]</scope>
    <source>
        <strain evidence="5 6">MC-15</strain>
    </source>
</reference>
<evidence type="ECO:0000259" key="3">
    <source>
        <dbReference type="PROSITE" id="PS50093"/>
    </source>
</evidence>
<gene>
    <name evidence="5" type="ORF">ASJ81_09090</name>
</gene>
<dbReference type="Proteomes" id="UP000218164">
    <property type="component" value="Unassembled WGS sequence"/>
</dbReference>
<dbReference type="Gene3D" id="2.60.40.10">
    <property type="entry name" value="Immunoglobulins"/>
    <property type="match status" value="1"/>
</dbReference>
<dbReference type="InterPro" id="IPR013783">
    <property type="entry name" value="Ig-like_fold"/>
</dbReference>
<proteinExistence type="predicted"/>
<evidence type="ECO:0008006" key="7">
    <source>
        <dbReference type="Google" id="ProtNLM"/>
    </source>
</evidence>
<comment type="caution">
    <text evidence="5">The sequence shown here is derived from an EMBL/GenBank/DDBJ whole genome shotgun (WGS) entry which is preliminary data.</text>
</comment>
<keyword evidence="1" id="KW-0732">Signal</keyword>
<dbReference type="PROSITE" id="PS50983">
    <property type="entry name" value="FE_B12_PBP"/>
    <property type="match status" value="1"/>
</dbReference>
<dbReference type="EMBL" id="LMVP01000446">
    <property type="protein sequence ID" value="PAV11782.1"/>
    <property type="molecule type" value="Genomic_DNA"/>
</dbReference>
<dbReference type="Pfam" id="PF18911">
    <property type="entry name" value="PKD_4"/>
    <property type="match status" value="1"/>
</dbReference>
<dbReference type="SUPFAM" id="SSF53807">
    <property type="entry name" value="Helical backbone' metal receptor"/>
    <property type="match status" value="1"/>
</dbReference>
<dbReference type="SMART" id="SM00089">
    <property type="entry name" value="PKD"/>
    <property type="match status" value="1"/>
</dbReference>
<feature type="domain" description="PKD" evidence="3">
    <location>
        <begin position="341"/>
        <end position="394"/>
    </location>
</feature>
<feature type="domain" description="Fe/B12 periplasmic-binding" evidence="4">
    <location>
        <begin position="52"/>
        <end position="308"/>
    </location>
</feature>
<dbReference type="RefSeq" id="WP_095645304.1">
    <property type="nucleotide sequence ID" value="NZ_LMVP01000446.1"/>
</dbReference>
<protein>
    <recommendedName>
        <fullName evidence="7">Cell surface protein</fullName>
    </recommendedName>
</protein>
<dbReference type="CDD" id="cd01143">
    <property type="entry name" value="YvrC"/>
    <property type="match status" value="1"/>
</dbReference>
<feature type="compositionally biased region" description="Polar residues" evidence="2">
    <location>
        <begin position="373"/>
        <end position="389"/>
    </location>
</feature>
<dbReference type="Gene3D" id="3.40.50.1980">
    <property type="entry name" value="Nitrogenase molybdenum iron protein domain"/>
    <property type="match status" value="2"/>
</dbReference>
<feature type="compositionally biased region" description="Polar residues" evidence="2">
    <location>
        <begin position="579"/>
        <end position="607"/>
    </location>
</feature>
<dbReference type="InterPro" id="IPR022409">
    <property type="entry name" value="PKD/Chitinase_dom"/>
</dbReference>
<sequence length="633" mass="67536">MFKNKFWYVFLLLLITSQFLLGCVGSAAASDGNVTVTDDYGVKVSVPSDPQKIVSLSPSNTEILGALDLIDKVVGVTDYSNYPAEAATKTNVGGYTAINSEKVVALNPDLVIADSGNGNETIDYLRGLGLNVVVLNPTDIEGVFKDVVLVGKATGTEDKANSLVNSMSDRVNSIKEKVASANTKPTVAHVVSYDPIYVAGKNTYQDQVISVAGGKNAFSSIDGWGTVNVEDLINKDPDYVMINSGTGMSDENGSNPVYDYFEQNTQVQSLKAVKDDHLALVDADIISRGGPRIVDAIEMVAKLIHPECFSLPVSNFSTSVDSGVAPLTVQFTDLSQNATEWKWDFGDGETSTDESPAHIYSAAGTYTANLTVSDEKGTSSQTATISVEESSSNSGSSSGSSGSGGSAGGSPEPQSNVEAKELSQTTITYGNSVNFDFPQAATPVVNISFDSKKTAGKTTTIVEMLKNQSTLVSSLPSDEIYKFINIWVGNSGFATSDNIDNSVVSFKVEKSWVQDKSIDKSSITLNSYADKKWNALPTDPSGEDDKYLYFSAKTSRFSYFAITGKIAATEAGTEKQSKPEVQSSEQNSKTNVEQPSEQTQSSNTSGKESTKTPGFEMASGIICLISVFLYKRR</sequence>
<dbReference type="InterPro" id="IPR050902">
    <property type="entry name" value="ABC_Transporter_SBP"/>
</dbReference>
<dbReference type="InterPro" id="IPR026453">
    <property type="entry name" value="PGF_pre_PGF"/>
</dbReference>
<feature type="region of interest" description="Disordered" evidence="2">
    <location>
        <begin position="373"/>
        <end position="418"/>
    </location>
</feature>
<dbReference type="InterPro" id="IPR035986">
    <property type="entry name" value="PKD_dom_sf"/>
</dbReference>